<dbReference type="STRING" id="157652.A0A371FGZ6"/>
<dbReference type="InterPro" id="IPR053134">
    <property type="entry name" value="RNA-dir_DNA_polymerase"/>
</dbReference>
<organism evidence="1 2">
    <name type="scientific">Mucuna pruriens</name>
    <name type="common">Velvet bean</name>
    <name type="synonym">Dolichos pruriens</name>
    <dbReference type="NCBI Taxonomy" id="157652"/>
    <lineage>
        <taxon>Eukaryota</taxon>
        <taxon>Viridiplantae</taxon>
        <taxon>Streptophyta</taxon>
        <taxon>Embryophyta</taxon>
        <taxon>Tracheophyta</taxon>
        <taxon>Spermatophyta</taxon>
        <taxon>Magnoliopsida</taxon>
        <taxon>eudicotyledons</taxon>
        <taxon>Gunneridae</taxon>
        <taxon>Pentapetalae</taxon>
        <taxon>rosids</taxon>
        <taxon>fabids</taxon>
        <taxon>Fabales</taxon>
        <taxon>Fabaceae</taxon>
        <taxon>Papilionoideae</taxon>
        <taxon>50 kb inversion clade</taxon>
        <taxon>NPAAA clade</taxon>
        <taxon>indigoferoid/millettioid clade</taxon>
        <taxon>Phaseoleae</taxon>
        <taxon>Mucuna</taxon>
    </lineage>
</organism>
<comment type="caution">
    <text evidence="1">The sequence shown here is derived from an EMBL/GenBank/DDBJ whole genome shotgun (WGS) entry which is preliminary data.</text>
</comment>
<dbReference type="PANTHER" id="PTHR24559:SF437">
    <property type="entry name" value="RNA-DIRECTED DNA POLYMERASE HOMOLOG"/>
    <property type="match status" value="1"/>
</dbReference>
<dbReference type="EMBL" id="QJKJ01009139">
    <property type="protein sequence ID" value="RDX77569.1"/>
    <property type="molecule type" value="Genomic_DNA"/>
</dbReference>
<evidence type="ECO:0000313" key="2">
    <source>
        <dbReference type="Proteomes" id="UP000257109"/>
    </source>
</evidence>
<accession>A0A371FGZ6</accession>
<dbReference type="InterPro" id="IPR043502">
    <property type="entry name" value="DNA/RNA_pol_sf"/>
</dbReference>
<dbReference type="Gene3D" id="3.30.70.270">
    <property type="match status" value="1"/>
</dbReference>
<dbReference type="Proteomes" id="UP000257109">
    <property type="component" value="Unassembled WGS sequence"/>
</dbReference>
<dbReference type="Gene3D" id="3.10.10.10">
    <property type="entry name" value="HIV Type 1 Reverse Transcriptase, subunit A, domain 1"/>
    <property type="match status" value="1"/>
</dbReference>
<dbReference type="InterPro" id="IPR043128">
    <property type="entry name" value="Rev_trsase/Diguanyl_cyclase"/>
</dbReference>
<gene>
    <name evidence="1" type="ORF">CR513_42293</name>
</gene>
<reference evidence="1" key="1">
    <citation type="submission" date="2018-05" db="EMBL/GenBank/DDBJ databases">
        <title>Draft genome of Mucuna pruriens seed.</title>
        <authorList>
            <person name="Nnadi N.E."/>
            <person name="Vos R."/>
            <person name="Hasami M.H."/>
            <person name="Devisetty U.K."/>
            <person name="Aguiy J.C."/>
        </authorList>
    </citation>
    <scope>NUCLEOTIDE SEQUENCE [LARGE SCALE GENOMIC DNA]</scope>
    <source>
        <strain evidence="1">JCA_2017</strain>
    </source>
</reference>
<feature type="non-terminal residue" evidence="1">
    <location>
        <position position="1"/>
    </location>
</feature>
<sequence length="211" mass="24607">MELPTDFHLYIWDKRSVENENKEGKSTKIIERKGEGRKEVLIASRREVKRVLLARREPLYLFPTNMCFLVSSPLSILLAGFREILKSFKDVFPKDILKGLPLIKGIEHHIDSTLGATFPNRANLEESREIQEVERMGLRKEEPMCCTRDLSAKKGWILGHTPHSRLDDLLDNLLGSSVFSKIDLQSRYHQVRIREGDEWKMAFKTKFCMYE</sequence>
<proteinExistence type="predicted"/>
<dbReference type="PANTHER" id="PTHR24559">
    <property type="entry name" value="TRANSPOSON TY3-I GAG-POL POLYPROTEIN"/>
    <property type="match status" value="1"/>
</dbReference>
<dbReference type="SUPFAM" id="SSF56672">
    <property type="entry name" value="DNA/RNA polymerases"/>
    <property type="match status" value="1"/>
</dbReference>
<keyword evidence="2" id="KW-1185">Reference proteome</keyword>
<dbReference type="OrthoDB" id="1934635at2759"/>
<protein>
    <submittedName>
        <fullName evidence="1">Uncharacterized protein</fullName>
    </submittedName>
</protein>
<name>A0A371FGZ6_MUCPR</name>
<evidence type="ECO:0000313" key="1">
    <source>
        <dbReference type="EMBL" id="RDX77569.1"/>
    </source>
</evidence>
<dbReference type="AlphaFoldDB" id="A0A371FGZ6"/>